<dbReference type="Proteomes" id="UP001446871">
    <property type="component" value="Unassembled WGS sequence"/>
</dbReference>
<name>A0ABR1W8M2_9PEZI</name>
<organism evidence="1 2">
    <name type="scientific">Apiospora saccharicola</name>
    <dbReference type="NCBI Taxonomy" id="335842"/>
    <lineage>
        <taxon>Eukaryota</taxon>
        <taxon>Fungi</taxon>
        <taxon>Dikarya</taxon>
        <taxon>Ascomycota</taxon>
        <taxon>Pezizomycotina</taxon>
        <taxon>Sordariomycetes</taxon>
        <taxon>Xylariomycetidae</taxon>
        <taxon>Amphisphaeriales</taxon>
        <taxon>Apiosporaceae</taxon>
        <taxon>Apiospora</taxon>
    </lineage>
</organism>
<dbReference type="EMBL" id="JAQQWM010000002">
    <property type="protein sequence ID" value="KAK8078529.1"/>
    <property type="molecule type" value="Genomic_DNA"/>
</dbReference>
<keyword evidence="2" id="KW-1185">Reference proteome</keyword>
<sequence>MLVWAGPTECLAEMDRREVVNGLLRLVIDVTDTCQDVIVDVREEAVASLVDRSGVSQHRKLALKIVDMTDCMGWNLVNSEKVEFRDGAFLLRVPVVPLLLDDSLVILALVLDGVARTTRHLVHVDSGECDGWLCFGE</sequence>
<gene>
    <name evidence="1" type="ORF">PG996_004699</name>
</gene>
<evidence type="ECO:0000313" key="2">
    <source>
        <dbReference type="Proteomes" id="UP001446871"/>
    </source>
</evidence>
<protein>
    <submittedName>
        <fullName evidence="1">Uncharacterized protein</fullName>
    </submittedName>
</protein>
<accession>A0ABR1W8M2</accession>
<reference evidence="1 2" key="1">
    <citation type="submission" date="2023-01" db="EMBL/GenBank/DDBJ databases">
        <title>Analysis of 21 Apiospora genomes using comparative genomics revels a genus with tremendous synthesis potential of carbohydrate active enzymes and secondary metabolites.</title>
        <authorList>
            <person name="Sorensen T."/>
        </authorList>
    </citation>
    <scope>NUCLEOTIDE SEQUENCE [LARGE SCALE GENOMIC DNA]</scope>
    <source>
        <strain evidence="1 2">CBS 83171</strain>
    </source>
</reference>
<proteinExistence type="predicted"/>
<evidence type="ECO:0000313" key="1">
    <source>
        <dbReference type="EMBL" id="KAK8078529.1"/>
    </source>
</evidence>
<comment type="caution">
    <text evidence="1">The sequence shown here is derived from an EMBL/GenBank/DDBJ whole genome shotgun (WGS) entry which is preliminary data.</text>
</comment>